<dbReference type="InterPro" id="IPR011701">
    <property type="entry name" value="MFS"/>
</dbReference>
<dbReference type="Pfam" id="PF07690">
    <property type="entry name" value="MFS_1"/>
    <property type="match status" value="1"/>
</dbReference>
<evidence type="ECO:0000259" key="6">
    <source>
        <dbReference type="Pfam" id="PF06719"/>
    </source>
</evidence>
<comment type="caution">
    <text evidence="7">The sequence shown here is derived from an EMBL/GenBank/DDBJ whole genome shotgun (WGS) entry which is preliminary data.</text>
</comment>
<keyword evidence="1 5" id="KW-0812">Transmembrane</keyword>
<dbReference type="PANTHER" id="PTHR43436">
    <property type="entry name" value="ARAC-FAMILY TRANSCRIPTIONAL REGULATOR"/>
    <property type="match status" value="1"/>
</dbReference>
<keyword evidence="8" id="KW-1185">Reference proteome</keyword>
<reference evidence="7 8" key="1">
    <citation type="submission" date="2020-08" db="EMBL/GenBank/DDBJ databases">
        <title>Genomic Encyclopedia of Type Strains, Phase IV (KMG-V): Genome sequencing to study the core and pangenomes of soil and plant-associated prokaryotes.</title>
        <authorList>
            <person name="Whitman W."/>
        </authorList>
    </citation>
    <scope>NUCLEOTIDE SEQUENCE [LARGE SCALE GENOMIC DNA]</scope>
    <source>
        <strain evidence="7 8">SEMIA 4059</strain>
    </source>
</reference>
<evidence type="ECO:0000256" key="2">
    <source>
        <dbReference type="ARBA" id="ARBA00022989"/>
    </source>
</evidence>
<feature type="transmembrane region" description="Helical" evidence="5">
    <location>
        <begin position="266"/>
        <end position="285"/>
    </location>
</feature>
<dbReference type="Gene3D" id="1.20.1250.20">
    <property type="entry name" value="MFS general substrate transporter like domains"/>
    <property type="match status" value="1"/>
</dbReference>
<dbReference type="Proteomes" id="UP000526625">
    <property type="component" value="Unassembled WGS sequence"/>
</dbReference>
<feature type="domain" description="Transcription regulator HTH AraC N-terminal" evidence="6">
    <location>
        <begin position="44"/>
        <end position="189"/>
    </location>
</feature>
<feature type="transmembrane region" description="Helical" evidence="5">
    <location>
        <begin position="333"/>
        <end position="353"/>
    </location>
</feature>
<keyword evidence="3 5" id="KW-0472">Membrane</keyword>
<evidence type="ECO:0000313" key="7">
    <source>
        <dbReference type="EMBL" id="MBB6491175.1"/>
    </source>
</evidence>
<dbReference type="EMBL" id="JACHBF010000003">
    <property type="protein sequence ID" value="MBB6491175.1"/>
    <property type="molecule type" value="Genomic_DNA"/>
</dbReference>
<dbReference type="InterPro" id="IPR036259">
    <property type="entry name" value="MFS_trans_sf"/>
</dbReference>
<feature type="region of interest" description="Disordered" evidence="4">
    <location>
        <begin position="1"/>
        <end position="23"/>
    </location>
</feature>
<evidence type="ECO:0000256" key="4">
    <source>
        <dbReference type="SAM" id="MobiDB-lite"/>
    </source>
</evidence>
<feature type="transmembrane region" description="Helical" evidence="5">
    <location>
        <begin position="291"/>
        <end position="312"/>
    </location>
</feature>
<protein>
    <recommendedName>
        <fullName evidence="6">Transcription regulator HTH AraC N-terminal domain-containing protein</fullName>
    </recommendedName>
</protein>
<gene>
    <name evidence="7" type="ORF">GGD45_001572</name>
</gene>
<evidence type="ECO:0000256" key="3">
    <source>
        <dbReference type="ARBA" id="ARBA00023136"/>
    </source>
</evidence>
<evidence type="ECO:0000256" key="5">
    <source>
        <dbReference type="SAM" id="Phobius"/>
    </source>
</evidence>
<dbReference type="Pfam" id="PF06719">
    <property type="entry name" value="AraC_N"/>
    <property type="match status" value="1"/>
</dbReference>
<evidence type="ECO:0000256" key="1">
    <source>
        <dbReference type="ARBA" id="ARBA00022692"/>
    </source>
</evidence>
<dbReference type="PANTHER" id="PTHR43436:SF1">
    <property type="entry name" value="TRANSCRIPTIONAL REGULATORY PROTEIN"/>
    <property type="match status" value="1"/>
</dbReference>
<dbReference type="SUPFAM" id="SSF103473">
    <property type="entry name" value="MFS general substrate transporter"/>
    <property type="match status" value="1"/>
</dbReference>
<dbReference type="RefSeq" id="WP_015342205.1">
    <property type="nucleotide sequence ID" value="NZ_JAADZA010000066.1"/>
</dbReference>
<accession>A0ABR6QW58</accession>
<sequence length="403" mass="42585">MRASDLSVFDGDPNSTGPSKRSPKLLCSGSWNVEAGVSYPGRSRLSIYSSTRPTELNAPACDPTAIIVLQGTKRSVIGDQVFEYGSGQTMVVAEIPVMGQIVEASPEKPFLAINLTLDPAVIMNVVLYLSATPEVQMQPGFTFSMANAELIGAWQRLLAMCDRPEEIPVMALHLEHELMFRLMLSPHAEMLRQIASIDSRLSHIRRAMTWIREHYTEQPCCHSSCRLRSALTPSAPDFACLPWTATLFVTAPVAGAVVNKFGERPLVVTGLLMQAIGLGWIANIISPAVPYSALVAPLVLAGVGVSMAMPAAQNAILSSVSVTEMGKASGVFNMGRFLGGMFGIAALVASFSANGSVDSAAHFESGFAAAMGLAATLSSAGAIAGFFLPARRRVASAAAPQDG</sequence>
<feature type="transmembrane region" description="Helical" evidence="5">
    <location>
        <begin position="241"/>
        <end position="259"/>
    </location>
</feature>
<evidence type="ECO:0000313" key="8">
    <source>
        <dbReference type="Proteomes" id="UP000526625"/>
    </source>
</evidence>
<organism evidence="7 8">
    <name type="scientific">Rhizobium tropici</name>
    <dbReference type="NCBI Taxonomy" id="398"/>
    <lineage>
        <taxon>Bacteria</taxon>
        <taxon>Pseudomonadati</taxon>
        <taxon>Pseudomonadota</taxon>
        <taxon>Alphaproteobacteria</taxon>
        <taxon>Hyphomicrobiales</taxon>
        <taxon>Rhizobiaceae</taxon>
        <taxon>Rhizobium/Agrobacterium group</taxon>
        <taxon>Rhizobium</taxon>
    </lineage>
</organism>
<feature type="transmembrane region" description="Helical" evidence="5">
    <location>
        <begin position="365"/>
        <end position="388"/>
    </location>
</feature>
<dbReference type="InterPro" id="IPR009594">
    <property type="entry name" value="Tscrpt_reg_HTH_AraC_N"/>
</dbReference>
<name>A0ABR6QW58_RHITR</name>
<proteinExistence type="predicted"/>
<keyword evidence="2 5" id="KW-1133">Transmembrane helix</keyword>